<accession>A0A4P6K555</accession>
<reference evidence="7 8" key="1">
    <citation type="submission" date="2019-01" db="EMBL/GenBank/DDBJ databases">
        <title>Ktedonosporobacter rubrisoli SCAWS-G2.</title>
        <authorList>
            <person name="Huang Y."/>
            <person name="Yan B."/>
        </authorList>
    </citation>
    <scope>NUCLEOTIDE SEQUENCE [LARGE SCALE GENOMIC DNA]</scope>
    <source>
        <strain evidence="7 8">SCAWS-G2</strain>
    </source>
</reference>
<keyword evidence="4 5" id="KW-0472">Membrane</keyword>
<dbReference type="GO" id="GO:0005886">
    <property type="term" value="C:plasma membrane"/>
    <property type="evidence" value="ECO:0007669"/>
    <property type="project" value="TreeGrafter"/>
</dbReference>
<feature type="transmembrane region" description="Helical" evidence="5">
    <location>
        <begin position="305"/>
        <end position="324"/>
    </location>
</feature>
<gene>
    <name evidence="7" type="ORF">EPA93_46770</name>
</gene>
<feature type="transmembrane region" description="Helical" evidence="5">
    <location>
        <begin position="182"/>
        <end position="201"/>
    </location>
</feature>
<evidence type="ECO:0000256" key="3">
    <source>
        <dbReference type="ARBA" id="ARBA00022989"/>
    </source>
</evidence>
<dbReference type="GO" id="GO:0008273">
    <property type="term" value="F:calcium, potassium:sodium antiporter activity"/>
    <property type="evidence" value="ECO:0007669"/>
    <property type="project" value="TreeGrafter"/>
</dbReference>
<dbReference type="EMBL" id="CP035758">
    <property type="protein sequence ID" value="QBD83073.1"/>
    <property type="molecule type" value="Genomic_DNA"/>
</dbReference>
<evidence type="ECO:0000256" key="2">
    <source>
        <dbReference type="ARBA" id="ARBA00022692"/>
    </source>
</evidence>
<organism evidence="7 8">
    <name type="scientific">Ktedonosporobacter rubrisoli</name>
    <dbReference type="NCBI Taxonomy" id="2509675"/>
    <lineage>
        <taxon>Bacteria</taxon>
        <taxon>Bacillati</taxon>
        <taxon>Chloroflexota</taxon>
        <taxon>Ktedonobacteria</taxon>
        <taxon>Ktedonobacterales</taxon>
        <taxon>Ktedonosporobacteraceae</taxon>
        <taxon>Ktedonosporobacter</taxon>
    </lineage>
</organism>
<dbReference type="AlphaFoldDB" id="A0A4P6K555"/>
<dbReference type="Gene3D" id="1.20.1420.30">
    <property type="entry name" value="NCX, central ion-binding region"/>
    <property type="match status" value="1"/>
</dbReference>
<dbReference type="InterPro" id="IPR004481">
    <property type="entry name" value="K/Na/Ca-exchanger"/>
</dbReference>
<evidence type="ECO:0000256" key="1">
    <source>
        <dbReference type="ARBA" id="ARBA00004141"/>
    </source>
</evidence>
<feature type="transmembrane region" description="Helical" evidence="5">
    <location>
        <begin position="104"/>
        <end position="120"/>
    </location>
</feature>
<feature type="transmembrane region" description="Helical" evidence="5">
    <location>
        <begin position="80"/>
        <end position="97"/>
    </location>
</feature>
<dbReference type="PANTHER" id="PTHR10846">
    <property type="entry name" value="SODIUM/POTASSIUM/CALCIUM EXCHANGER"/>
    <property type="match status" value="1"/>
</dbReference>
<sequence>MAVALDLTLLLVSTVLLLYGTDWFIDGVRDLAQDFGISPLVLGIILVGLEPEEMLIAALASGQGAGSVAVGNVIGTNVTITTFALGLSVLITPIILAPGIRRQALIATGVSILPLAWLLLGNIDRVAGLLFLALFVGYTFLLFRMDRKSFERLAHSEELLENDGDEDEEDTHQSGKKRLWPVLLRTGSGLLMMAGGGFILVKGAVLLAGSLGLTTYAVSTTVVSLSTGAEMIILGITAARKQLGEILIGGILGSFAYNLLVTLGLAAVIRPLPTIPQSYQATVWIMIATHLLLLSLIWRGKISRVAGGILLIIYVAYIVSIILLR</sequence>
<evidence type="ECO:0000259" key="6">
    <source>
        <dbReference type="Pfam" id="PF01699"/>
    </source>
</evidence>
<name>A0A4P6K555_KTERU</name>
<dbReference type="Proteomes" id="UP000290365">
    <property type="component" value="Chromosome"/>
</dbReference>
<keyword evidence="3 5" id="KW-1133">Transmembrane helix</keyword>
<feature type="domain" description="Sodium/calcium exchanger membrane region" evidence="6">
    <location>
        <begin position="8"/>
        <end position="143"/>
    </location>
</feature>
<feature type="transmembrane region" description="Helical" evidence="5">
    <location>
        <begin position="126"/>
        <end position="143"/>
    </location>
</feature>
<dbReference type="InterPro" id="IPR004837">
    <property type="entry name" value="NaCa_Exmemb"/>
</dbReference>
<dbReference type="KEGG" id="kbs:EPA93_46770"/>
<evidence type="ECO:0000313" key="8">
    <source>
        <dbReference type="Proteomes" id="UP000290365"/>
    </source>
</evidence>
<feature type="transmembrane region" description="Helical" evidence="5">
    <location>
        <begin position="213"/>
        <end position="234"/>
    </location>
</feature>
<protein>
    <submittedName>
        <fullName evidence="7">Sodium:calcium antiporter</fullName>
    </submittedName>
</protein>
<feature type="transmembrane region" description="Helical" evidence="5">
    <location>
        <begin position="7"/>
        <end position="25"/>
    </location>
</feature>
<dbReference type="GO" id="GO:0005262">
    <property type="term" value="F:calcium channel activity"/>
    <property type="evidence" value="ECO:0007669"/>
    <property type="project" value="TreeGrafter"/>
</dbReference>
<dbReference type="RefSeq" id="WP_129894141.1">
    <property type="nucleotide sequence ID" value="NZ_CP035758.1"/>
</dbReference>
<evidence type="ECO:0000256" key="5">
    <source>
        <dbReference type="SAM" id="Phobius"/>
    </source>
</evidence>
<comment type="subcellular location">
    <subcellularLocation>
        <location evidence="1">Membrane</location>
        <topology evidence="1">Multi-pass membrane protein</topology>
    </subcellularLocation>
</comment>
<feature type="domain" description="Sodium/calcium exchanger membrane region" evidence="6">
    <location>
        <begin position="188"/>
        <end position="322"/>
    </location>
</feature>
<dbReference type="PANTHER" id="PTHR10846:SF8">
    <property type="entry name" value="INNER MEMBRANE PROTEIN YRBG"/>
    <property type="match status" value="1"/>
</dbReference>
<evidence type="ECO:0000256" key="4">
    <source>
        <dbReference type="ARBA" id="ARBA00023136"/>
    </source>
</evidence>
<evidence type="ECO:0000313" key="7">
    <source>
        <dbReference type="EMBL" id="QBD83073.1"/>
    </source>
</evidence>
<keyword evidence="2 5" id="KW-0812">Transmembrane</keyword>
<dbReference type="InterPro" id="IPR044880">
    <property type="entry name" value="NCX_ion-bd_dom_sf"/>
</dbReference>
<dbReference type="OrthoDB" id="9794225at2"/>
<feature type="transmembrane region" description="Helical" evidence="5">
    <location>
        <begin position="246"/>
        <end position="269"/>
    </location>
</feature>
<dbReference type="GO" id="GO:0006874">
    <property type="term" value="P:intracellular calcium ion homeostasis"/>
    <property type="evidence" value="ECO:0007669"/>
    <property type="project" value="TreeGrafter"/>
</dbReference>
<keyword evidence="8" id="KW-1185">Reference proteome</keyword>
<proteinExistence type="predicted"/>
<feature type="transmembrane region" description="Helical" evidence="5">
    <location>
        <begin position="281"/>
        <end position="298"/>
    </location>
</feature>
<dbReference type="Pfam" id="PF01699">
    <property type="entry name" value="Na_Ca_ex"/>
    <property type="match status" value="2"/>
</dbReference>